<dbReference type="Proteomes" id="UP000308092">
    <property type="component" value="Unassembled WGS sequence"/>
</dbReference>
<accession>A0A4V3UPW2</accession>
<reference evidence="1 2" key="1">
    <citation type="submission" date="2019-03" db="EMBL/GenBank/DDBJ databases">
        <title>The genome sequence of a newly discovered highly antifungal drug resistant Aspergillus species, Aspergillus tanneri NIH 1004.</title>
        <authorList>
            <person name="Mounaud S."/>
            <person name="Singh I."/>
            <person name="Joardar V."/>
            <person name="Pakala S."/>
            <person name="Pakala S."/>
            <person name="Venepally P."/>
            <person name="Hoover J."/>
            <person name="Nierman W."/>
            <person name="Chung J."/>
            <person name="Losada L."/>
        </authorList>
    </citation>
    <scope>NUCLEOTIDE SEQUENCE [LARGE SCALE GENOMIC DNA]</scope>
    <source>
        <strain evidence="1 2">NIH1004</strain>
    </source>
</reference>
<organism evidence="1 2">
    <name type="scientific">Aspergillus tanneri</name>
    <dbReference type="NCBI Taxonomy" id="1220188"/>
    <lineage>
        <taxon>Eukaryota</taxon>
        <taxon>Fungi</taxon>
        <taxon>Dikarya</taxon>
        <taxon>Ascomycota</taxon>
        <taxon>Pezizomycotina</taxon>
        <taxon>Eurotiomycetes</taxon>
        <taxon>Eurotiomycetidae</taxon>
        <taxon>Eurotiales</taxon>
        <taxon>Aspergillaceae</taxon>
        <taxon>Aspergillus</taxon>
        <taxon>Aspergillus subgen. Circumdati</taxon>
    </lineage>
</organism>
<dbReference type="VEuPathDB" id="FungiDB:EYZ11_003820"/>
<evidence type="ECO:0000313" key="2">
    <source>
        <dbReference type="Proteomes" id="UP000308092"/>
    </source>
</evidence>
<dbReference type="AlphaFoldDB" id="A0A4V3UPW2"/>
<gene>
    <name evidence="1" type="ORF">EYZ11_003820</name>
</gene>
<dbReference type="EMBL" id="SOSA01000102">
    <property type="protein sequence ID" value="THC96714.1"/>
    <property type="molecule type" value="Genomic_DNA"/>
</dbReference>
<proteinExistence type="predicted"/>
<sequence>MQVLLEAAATFFGAEKVPPGSILFCETSYFHSAGDVITGAKGLRLSEKEWSTKGIAPVGWLVAVGE</sequence>
<name>A0A4V3UPW2_9EURO</name>
<keyword evidence="2" id="KW-1185">Reference proteome</keyword>
<evidence type="ECO:0000313" key="1">
    <source>
        <dbReference type="EMBL" id="THC96714.1"/>
    </source>
</evidence>
<protein>
    <submittedName>
        <fullName evidence="1">Uncharacterized protein</fullName>
    </submittedName>
</protein>
<comment type="caution">
    <text evidence="1">The sequence shown here is derived from an EMBL/GenBank/DDBJ whole genome shotgun (WGS) entry which is preliminary data.</text>
</comment>